<dbReference type="KEGG" id="pdp:PDIP_33380"/>
<dbReference type="EMBL" id="AKCU01000232">
    <property type="protein sequence ID" value="EKV16971.1"/>
    <property type="molecule type" value="Genomic_DNA"/>
</dbReference>
<reference evidence="4" key="1">
    <citation type="journal article" date="2012" name="BMC Genomics">
        <title>Genome sequence of the necrotrophic fungus Penicillium digitatum, the main postharvest pathogen of citrus.</title>
        <authorList>
            <person name="Marcet-Houben M."/>
            <person name="Ballester A.-R."/>
            <person name="de la Fuente B."/>
            <person name="Harries E."/>
            <person name="Marcos J.F."/>
            <person name="Gonzalez-Candelas L."/>
            <person name="Gabaldon T."/>
        </authorList>
    </citation>
    <scope>NUCLEOTIDE SEQUENCE [LARGE SCALE GENOMIC DNA]</scope>
    <source>
        <strain evidence="4">Pd1 / CECT 20795</strain>
    </source>
</reference>
<feature type="compositionally biased region" description="Basic and acidic residues" evidence="1">
    <location>
        <begin position="77"/>
        <end position="90"/>
    </location>
</feature>
<evidence type="ECO:0000313" key="4">
    <source>
        <dbReference type="Proteomes" id="UP000009886"/>
    </source>
</evidence>
<feature type="region of interest" description="Disordered" evidence="1">
    <location>
        <begin position="77"/>
        <end position="108"/>
    </location>
</feature>
<dbReference type="VEuPathDB" id="FungiDB:PDIP_33380"/>
<dbReference type="AlphaFoldDB" id="K9GV53"/>
<dbReference type="HOGENOM" id="CLU_2197818_0_0_1"/>
<evidence type="ECO:0000256" key="1">
    <source>
        <dbReference type="SAM" id="MobiDB-lite"/>
    </source>
</evidence>
<gene>
    <name evidence="3" type="ORF">PDIP_33380</name>
</gene>
<name>K9GV53_PEND1</name>
<protein>
    <submittedName>
        <fullName evidence="3">Uncharacterized protein</fullName>
    </submittedName>
</protein>
<keyword evidence="2" id="KW-0812">Transmembrane</keyword>
<organism evidence="3 4">
    <name type="scientific">Penicillium digitatum (strain Pd1 / CECT 20795)</name>
    <name type="common">Green mold</name>
    <dbReference type="NCBI Taxonomy" id="1170230"/>
    <lineage>
        <taxon>Eukaryota</taxon>
        <taxon>Fungi</taxon>
        <taxon>Dikarya</taxon>
        <taxon>Ascomycota</taxon>
        <taxon>Pezizomycotina</taxon>
        <taxon>Eurotiomycetes</taxon>
        <taxon>Eurotiomycetidae</taxon>
        <taxon>Eurotiales</taxon>
        <taxon>Aspergillaceae</taxon>
        <taxon>Penicillium</taxon>
    </lineage>
</organism>
<feature type="compositionally biased region" description="Basic and acidic residues" evidence="1">
    <location>
        <begin position="98"/>
        <end position="108"/>
    </location>
</feature>
<sequence>MQLCSLLSWRCWGRCYQPDAEWHGVGLVLCFLGLVMAAGLGLLWVENVYGMGWREKRLLKIERKKVEKEARAAEIQVERNSDEREQKDTHVAGAKAGVTERTDTFLNQ</sequence>
<accession>K9GV53</accession>
<evidence type="ECO:0000313" key="3">
    <source>
        <dbReference type="EMBL" id="EKV16971.1"/>
    </source>
</evidence>
<comment type="caution">
    <text evidence="3">The sequence shown here is derived from an EMBL/GenBank/DDBJ whole genome shotgun (WGS) entry which is preliminary data.</text>
</comment>
<evidence type="ECO:0000256" key="2">
    <source>
        <dbReference type="SAM" id="Phobius"/>
    </source>
</evidence>
<feature type="transmembrane region" description="Helical" evidence="2">
    <location>
        <begin position="23"/>
        <end position="45"/>
    </location>
</feature>
<proteinExistence type="predicted"/>
<keyword evidence="2" id="KW-0472">Membrane</keyword>
<keyword evidence="2" id="KW-1133">Transmembrane helix</keyword>
<dbReference type="Proteomes" id="UP000009886">
    <property type="component" value="Unassembled WGS sequence"/>
</dbReference>